<evidence type="ECO:0008006" key="10">
    <source>
        <dbReference type="Google" id="ProtNLM"/>
    </source>
</evidence>
<proteinExistence type="predicted"/>
<dbReference type="Proteomes" id="UP001224775">
    <property type="component" value="Unassembled WGS sequence"/>
</dbReference>
<accession>A0AAD8YHX1</accession>
<dbReference type="InterPro" id="IPR036600">
    <property type="entry name" value="PAH_sf"/>
</dbReference>
<dbReference type="GO" id="GO:0006355">
    <property type="term" value="P:regulation of DNA-templated transcription"/>
    <property type="evidence" value="ECO:0007669"/>
    <property type="project" value="InterPro"/>
</dbReference>
<dbReference type="SUPFAM" id="SSF47762">
    <property type="entry name" value="PAH2 domain"/>
    <property type="match status" value="1"/>
</dbReference>
<keyword evidence="5 6" id="KW-0539">Nucleus</keyword>
<evidence type="ECO:0000256" key="7">
    <source>
        <dbReference type="SAM" id="MobiDB-lite"/>
    </source>
</evidence>
<keyword evidence="4" id="KW-0862">Zinc</keyword>
<evidence type="ECO:0000256" key="2">
    <source>
        <dbReference type="ARBA" id="ARBA00022723"/>
    </source>
</evidence>
<dbReference type="PROSITE" id="PS51477">
    <property type="entry name" value="PAH"/>
    <property type="match status" value="1"/>
</dbReference>
<dbReference type="Gene3D" id="1.20.1160.11">
    <property type="entry name" value="Paired amphipathic helix"/>
    <property type="match status" value="1"/>
</dbReference>
<evidence type="ECO:0000256" key="6">
    <source>
        <dbReference type="PROSITE-ProRule" id="PRU00810"/>
    </source>
</evidence>
<feature type="region of interest" description="Disordered" evidence="7">
    <location>
        <begin position="488"/>
        <end position="509"/>
    </location>
</feature>
<evidence type="ECO:0000256" key="1">
    <source>
        <dbReference type="ARBA" id="ARBA00004123"/>
    </source>
</evidence>
<evidence type="ECO:0000256" key="5">
    <source>
        <dbReference type="ARBA" id="ARBA00023242"/>
    </source>
</evidence>
<dbReference type="AlphaFoldDB" id="A0AAD8YHX1"/>
<dbReference type="GO" id="GO:0008270">
    <property type="term" value="F:zinc ion binding"/>
    <property type="evidence" value="ECO:0007669"/>
    <property type="project" value="UniProtKB-KW"/>
</dbReference>
<evidence type="ECO:0000313" key="9">
    <source>
        <dbReference type="Proteomes" id="UP001224775"/>
    </source>
</evidence>
<feature type="compositionally biased region" description="Polar residues" evidence="7">
    <location>
        <begin position="182"/>
        <end position="199"/>
    </location>
</feature>
<evidence type="ECO:0000256" key="4">
    <source>
        <dbReference type="ARBA" id="ARBA00022833"/>
    </source>
</evidence>
<dbReference type="EMBL" id="JATAAI010000005">
    <property type="protein sequence ID" value="KAK1745385.1"/>
    <property type="molecule type" value="Genomic_DNA"/>
</dbReference>
<keyword evidence="9" id="KW-1185">Reference proteome</keyword>
<reference evidence="8" key="1">
    <citation type="submission" date="2023-06" db="EMBL/GenBank/DDBJ databases">
        <title>Survivors Of The Sea: Transcriptome response of Skeletonema marinoi to long-term dormancy.</title>
        <authorList>
            <person name="Pinder M.I.M."/>
            <person name="Kourtchenko O."/>
            <person name="Robertson E.K."/>
            <person name="Larsson T."/>
            <person name="Maumus F."/>
            <person name="Osuna-Cruz C.M."/>
            <person name="Vancaester E."/>
            <person name="Stenow R."/>
            <person name="Vandepoele K."/>
            <person name="Ploug H."/>
            <person name="Bruchert V."/>
            <person name="Godhe A."/>
            <person name="Topel M."/>
        </authorList>
    </citation>
    <scope>NUCLEOTIDE SEQUENCE</scope>
    <source>
        <strain evidence="8">R05AC</strain>
    </source>
</reference>
<comment type="caution">
    <text evidence="8">The sequence shown here is derived from an EMBL/GenBank/DDBJ whole genome shotgun (WGS) entry which is preliminary data.</text>
</comment>
<evidence type="ECO:0000256" key="3">
    <source>
        <dbReference type="ARBA" id="ARBA00022771"/>
    </source>
</evidence>
<dbReference type="SUPFAM" id="SSF57850">
    <property type="entry name" value="RING/U-box"/>
    <property type="match status" value="1"/>
</dbReference>
<dbReference type="Pfam" id="PF02671">
    <property type="entry name" value="PAH"/>
    <property type="match status" value="1"/>
</dbReference>
<feature type="compositionally biased region" description="Basic residues" evidence="7">
    <location>
        <begin position="492"/>
        <end position="505"/>
    </location>
</feature>
<dbReference type="Gene3D" id="3.30.40.10">
    <property type="entry name" value="Zinc/RING finger domain, C3HC4 (zinc finger)"/>
    <property type="match status" value="1"/>
</dbReference>
<feature type="region of interest" description="Disordered" evidence="7">
    <location>
        <begin position="161"/>
        <end position="199"/>
    </location>
</feature>
<gene>
    <name evidence="8" type="ORF">QTG54_003309</name>
</gene>
<dbReference type="InterPro" id="IPR003822">
    <property type="entry name" value="PAH"/>
</dbReference>
<organism evidence="8 9">
    <name type="scientific">Skeletonema marinoi</name>
    <dbReference type="NCBI Taxonomy" id="267567"/>
    <lineage>
        <taxon>Eukaryota</taxon>
        <taxon>Sar</taxon>
        <taxon>Stramenopiles</taxon>
        <taxon>Ochrophyta</taxon>
        <taxon>Bacillariophyta</taxon>
        <taxon>Coscinodiscophyceae</taxon>
        <taxon>Thalassiosirophycidae</taxon>
        <taxon>Thalassiosirales</taxon>
        <taxon>Skeletonemataceae</taxon>
        <taxon>Skeletonema</taxon>
        <taxon>Skeletonema marinoi-dohrnii complex</taxon>
    </lineage>
</organism>
<keyword evidence="2" id="KW-0479">Metal-binding</keyword>
<feature type="compositionally biased region" description="Basic and acidic residues" evidence="7">
    <location>
        <begin position="161"/>
        <end position="173"/>
    </location>
</feature>
<dbReference type="InterPro" id="IPR017907">
    <property type="entry name" value="Znf_RING_CS"/>
</dbReference>
<keyword evidence="3" id="KW-0863">Zinc-finger</keyword>
<protein>
    <recommendedName>
        <fullName evidence="10">RING-type domain-containing protein</fullName>
    </recommendedName>
</protein>
<name>A0AAD8YHX1_9STRA</name>
<dbReference type="InterPro" id="IPR013083">
    <property type="entry name" value="Znf_RING/FYVE/PHD"/>
</dbReference>
<dbReference type="PROSITE" id="PS00518">
    <property type="entry name" value="ZF_RING_1"/>
    <property type="match status" value="1"/>
</dbReference>
<dbReference type="GO" id="GO:0005634">
    <property type="term" value="C:nucleus"/>
    <property type="evidence" value="ECO:0007669"/>
    <property type="project" value="UniProtKB-SubCell"/>
</dbReference>
<evidence type="ECO:0000313" key="8">
    <source>
        <dbReference type="EMBL" id="KAK1745385.1"/>
    </source>
</evidence>
<sequence length="684" mass="77276">MLVELDDEHTKCGICVTKFSSDRDNKDPEIRKHLPVLSSSQRCDHWFCHGCILREQLRVADENNGKVPKWIRCMHCREKTSFNPAEPKYHRLLIDLLARAQKYAAAQVKNEEQESCVDMQLDLGSSNAMCMKRESDAVDDEDEREMKRPKLLAPSPQLVQVKEEPVESDDHYDPPPLVDSASPMSEMSQSATTADANDEPQSLVCSKCKVLKERRCFTGRSRKKGDAAVCKECNLNDHHRTIRKMKEALNAAMEMEELEKMKSAYGNIAIAAKTEGLGDSIENNGDRTAQLTRAVRNAELPYPRNNEPVTNRSNLCVAGAIVNWLHAEGLELEASQMKEWAVSQNVLRIDEQPMLKSLEYIKTHCGIANAVIRLKRPSLSLKETVNVVGNFPAPTILEFKFLSSHQKHSVVVSKKLVYDIQESHPYALTESLLSQKLNADNDEVTLVSARYFYLWKTKEITLQSCPSRTLDVVRDQVPYFRVHIQGLGKKSSERRKRKRKRKRNGGFHAHPENFQKFLEILHMSKEHWEVKHVLDEVSVLFAAHGDLRKQFTYFLPDRLQSQAKAQMDIAAAKARMPTNPPLLNPWTSAPLKKDGAKSDECFRNPSPTIRVDNQDGGAFNGLIVEQRRDKLTLESYRGVGCGLLLPKVVHSFTSYCHEMQFSTSSTLPGGEDAVVNEEGGGSVV</sequence>
<comment type="subcellular location">
    <subcellularLocation>
        <location evidence="1 6">Nucleus</location>
    </subcellularLocation>
</comment>